<feature type="domain" description="Alanyl-transfer RNA synthetases family profile" evidence="6">
    <location>
        <begin position="1"/>
        <end position="220"/>
    </location>
</feature>
<dbReference type="GO" id="GO:0002161">
    <property type="term" value="F:aminoacyl-tRNA deacylase activity"/>
    <property type="evidence" value="ECO:0007669"/>
    <property type="project" value="UniProtKB-ARBA"/>
</dbReference>
<dbReference type="InterPro" id="IPR018163">
    <property type="entry name" value="Thr/Ala-tRNA-synth_IIc_edit"/>
</dbReference>
<dbReference type="EMBL" id="JACRTD010000004">
    <property type="protein sequence ID" value="MBC8585255.1"/>
    <property type="molecule type" value="Genomic_DNA"/>
</dbReference>
<dbReference type="GO" id="GO:0004813">
    <property type="term" value="F:alanine-tRNA ligase activity"/>
    <property type="evidence" value="ECO:0007669"/>
    <property type="project" value="InterPro"/>
</dbReference>
<dbReference type="Gene3D" id="3.30.980.10">
    <property type="entry name" value="Threonyl-trna Synthetase, Chain A, domain 2"/>
    <property type="match status" value="1"/>
</dbReference>
<dbReference type="SMART" id="SM00863">
    <property type="entry name" value="tRNA_SAD"/>
    <property type="match status" value="1"/>
</dbReference>
<dbReference type="Gene3D" id="2.40.30.130">
    <property type="match status" value="1"/>
</dbReference>
<keyword evidence="8" id="KW-1185">Reference proteome</keyword>
<evidence type="ECO:0000259" key="6">
    <source>
        <dbReference type="PROSITE" id="PS50860"/>
    </source>
</evidence>
<dbReference type="GO" id="GO:0003676">
    <property type="term" value="F:nucleic acid binding"/>
    <property type="evidence" value="ECO:0007669"/>
    <property type="project" value="InterPro"/>
</dbReference>
<dbReference type="InterPro" id="IPR012947">
    <property type="entry name" value="tRNA_SAD"/>
</dbReference>
<gene>
    <name evidence="7" type="ORF">H8705_06625</name>
</gene>
<dbReference type="InterPro" id="IPR051335">
    <property type="entry name" value="Alanyl-tRNA_Editing_Enzymes"/>
</dbReference>
<dbReference type="InterPro" id="IPR018164">
    <property type="entry name" value="Ala-tRNA-synth_IIc_N"/>
</dbReference>
<protein>
    <submittedName>
        <fullName evidence="7">Alanyl-tRNA editing protein</fullName>
    </submittedName>
</protein>
<dbReference type="RefSeq" id="WP_262395039.1">
    <property type="nucleotide sequence ID" value="NZ_JACRTD010000004.1"/>
</dbReference>
<evidence type="ECO:0000313" key="7">
    <source>
        <dbReference type="EMBL" id="MBC8585255.1"/>
    </source>
</evidence>
<comment type="subcellular location">
    <subcellularLocation>
        <location evidence="2">Cytoplasm</location>
    </subcellularLocation>
</comment>
<dbReference type="Proteomes" id="UP000623678">
    <property type="component" value="Unassembled WGS sequence"/>
</dbReference>
<organism evidence="7 8">
    <name type="scientific">Youxingia wuxianensis</name>
    <dbReference type="NCBI Taxonomy" id="2763678"/>
    <lineage>
        <taxon>Bacteria</taxon>
        <taxon>Bacillati</taxon>
        <taxon>Bacillota</taxon>
        <taxon>Clostridia</taxon>
        <taxon>Eubacteriales</taxon>
        <taxon>Oscillospiraceae</taxon>
        <taxon>Youxingia</taxon>
    </lineage>
</organism>
<comment type="caution">
    <text evidence="7">The sequence shown here is derived from an EMBL/GenBank/DDBJ whole genome shotgun (WGS) entry which is preliminary data.</text>
</comment>
<dbReference type="InterPro" id="IPR009000">
    <property type="entry name" value="Transl_B-barrel_sf"/>
</dbReference>
<evidence type="ECO:0000256" key="4">
    <source>
        <dbReference type="ARBA" id="ARBA00022833"/>
    </source>
</evidence>
<evidence type="ECO:0000256" key="5">
    <source>
        <dbReference type="SAM" id="Coils"/>
    </source>
</evidence>
<comment type="cofactor">
    <cofactor evidence="1">
        <name>Zn(2+)</name>
        <dbReference type="ChEBI" id="CHEBI:29105"/>
    </cofactor>
</comment>
<dbReference type="Pfam" id="PF07973">
    <property type="entry name" value="tRNA_SAD"/>
    <property type="match status" value="1"/>
</dbReference>
<keyword evidence="5" id="KW-0175">Coiled coil</keyword>
<evidence type="ECO:0000256" key="1">
    <source>
        <dbReference type="ARBA" id="ARBA00001947"/>
    </source>
</evidence>
<dbReference type="PANTHER" id="PTHR43462:SF1">
    <property type="entry name" value="ALANYL-TRNA EDITING PROTEIN AARSD1"/>
    <property type="match status" value="1"/>
</dbReference>
<dbReference type="GO" id="GO:0006419">
    <property type="term" value="P:alanyl-tRNA aminoacylation"/>
    <property type="evidence" value="ECO:0007669"/>
    <property type="project" value="InterPro"/>
</dbReference>
<dbReference type="SUPFAM" id="SSF55186">
    <property type="entry name" value="ThrRS/AlaRS common domain"/>
    <property type="match status" value="1"/>
</dbReference>
<dbReference type="GO" id="GO:0005524">
    <property type="term" value="F:ATP binding"/>
    <property type="evidence" value="ECO:0007669"/>
    <property type="project" value="InterPro"/>
</dbReference>
<feature type="coiled-coil region" evidence="5">
    <location>
        <begin position="258"/>
        <end position="285"/>
    </location>
</feature>
<accession>A0A926IHL3</accession>
<sequence length="386" mass="42937">MTEKLYYADAYLTSFAAKVTSCCPKGERWAVTLDRTAFYPEGGGQPWDTGMLGDAKVLEVFDRGEEVEHILDKPLLEGGQVQGQVDWKRRFDFMQGHTGEHILSGMIHRLYKLDNVGFHMGHDAISIDVNGELTPEQIRTAEDLTNEIIYKNLPVEVLYPTAEELETLEYRSKKELSGQVRIIRIPDGDVCACCGLHVKTTGEAGLVKVLTFQRYKGGMRIFLLCGRQAMKDYCQKNDDIYAIGELLCAKAGETTDAVRRMLEENNRLKHTLAGVQNQLLDLKAQQVIQGARNILRFEQGLAPDAIRRYCLLLSEKCDGVAAVFCGSDRDGYKYALAGKETDVRPLGGKLNKAFGGRGGGSPLLVQGSLIGEKEKIQAFFVNVMEE</sequence>
<keyword evidence="3" id="KW-0479">Metal-binding</keyword>
<dbReference type="Pfam" id="PF01411">
    <property type="entry name" value="tRNA-synt_2c"/>
    <property type="match status" value="1"/>
</dbReference>
<keyword evidence="4" id="KW-0862">Zinc</keyword>
<evidence type="ECO:0000313" key="8">
    <source>
        <dbReference type="Proteomes" id="UP000623678"/>
    </source>
</evidence>
<dbReference type="GO" id="GO:0046872">
    <property type="term" value="F:metal ion binding"/>
    <property type="evidence" value="ECO:0007669"/>
    <property type="project" value="UniProtKB-KW"/>
</dbReference>
<dbReference type="InterPro" id="IPR018165">
    <property type="entry name" value="Ala-tRNA-synth_IIc_core"/>
</dbReference>
<evidence type="ECO:0000256" key="2">
    <source>
        <dbReference type="ARBA" id="ARBA00004496"/>
    </source>
</evidence>
<name>A0A926IHL3_9FIRM</name>
<reference evidence="7" key="1">
    <citation type="submission" date="2020-08" db="EMBL/GenBank/DDBJ databases">
        <title>Genome public.</title>
        <authorList>
            <person name="Liu C."/>
            <person name="Sun Q."/>
        </authorList>
    </citation>
    <scope>NUCLEOTIDE SEQUENCE</scope>
    <source>
        <strain evidence="7">NSJ-64</strain>
    </source>
</reference>
<proteinExistence type="predicted"/>
<dbReference type="PANTHER" id="PTHR43462">
    <property type="entry name" value="ALANYL-TRNA EDITING PROTEIN"/>
    <property type="match status" value="1"/>
</dbReference>
<dbReference type="AlphaFoldDB" id="A0A926IHL3"/>
<evidence type="ECO:0000256" key="3">
    <source>
        <dbReference type="ARBA" id="ARBA00022723"/>
    </source>
</evidence>
<dbReference type="SUPFAM" id="SSF50447">
    <property type="entry name" value="Translation proteins"/>
    <property type="match status" value="1"/>
</dbReference>
<dbReference type="GO" id="GO:0005737">
    <property type="term" value="C:cytoplasm"/>
    <property type="evidence" value="ECO:0007669"/>
    <property type="project" value="UniProtKB-SubCell"/>
</dbReference>
<dbReference type="PROSITE" id="PS50860">
    <property type="entry name" value="AA_TRNA_LIGASE_II_ALA"/>
    <property type="match status" value="1"/>
</dbReference>